<dbReference type="PANTHER" id="PTHR34473:SF2">
    <property type="entry name" value="UPF0699 TRANSMEMBRANE PROTEIN YDBT"/>
    <property type="match status" value="1"/>
</dbReference>
<gene>
    <name evidence="3" type="ORF">OSB52_14035</name>
</gene>
<evidence type="ECO:0000313" key="3">
    <source>
        <dbReference type="EMBL" id="MCX2965215.1"/>
    </source>
</evidence>
<feature type="domain" description="YdbS-like PH" evidence="2">
    <location>
        <begin position="70"/>
        <end position="148"/>
    </location>
</feature>
<evidence type="ECO:0000259" key="2">
    <source>
        <dbReference type="Pfam" id="PF03703"/>
    </source>
</evidence>
<comment type="caution">
    <text evidence="3">The sequence shown here is derived from an EMBL/GenBank/DDBJ whole genome shotgun (WGS) entry which is preliminary data.</text>
</comment>
<sequence>MTRPDPGAIVVDRHDQWHRLSPWMMAVRPVEQLPQLIPVALAIVFAGRNAPLLMLALGVVAVVVVALVPWLTTRYQVTDEHVRVRSGWLTKKVATARRDRVRSVDLTASLPLRILGLQKVRIGTGGDKQSSVVELNAIGAPEAHGLHESLMATAARDSAQTATPSDRVSAPQQLSRFRLSWLRYAPFSMAGLAAAAAVGGLAAQIAGEAGLYERGADIAESTADRLRAIPVPLLVTTAVVAVLVVGAVLSVAGYVLGYWNFDLSRNGDDATLRIRRGLLTTNATSLDEERIRGVHLHEPILMRPLHGARLHAIATGSSKSPLLLPPAPADEAIRVGRLVTHDGDELTVPLIRHGSGARSRRLTRGFLGGALIAVLVIAAVAGPLTWPWLAVAIAAAIGGSGLGVVRYRNLGYRITDRSVVVAPPRVARHRYAVARDGVVGWASRASLFQRRRGVETLVLATAAGTEAYAMVDLAPESSAHVIDTVSPGLVAPFLSQTR</sequence>
<dbReference type="EMBL" id="JAPKFM010000014">
    <property type="protein sequence ID" value="MCX2965215.1"/>
    <property type="molecule type" value="Genomic_DNA"/>
</dbReference>
<accession>A0A9X3D5L8</accession>
<feature type="transmembrane region" description="Helical" evidence="1">
    <location>
        <begin position="233"/>
        <end position="256"/>
    </location>
</feature>
<keyword evidence="1" id="KW-1133">Transmembrane helix</keyword>
<evidence type="ECO:0000256" key="1">
    <source>
        <dbReference type="SAM" id="Phobius"/>
    </source>
</evidence>
<keyword evidence="4" id="KW-1185">Reference proteome</keyword>
<dbReference type="AlphaFoldDB" id="A0A9X3D5L8"/>
<protein>
    <submittedName>
        <fullName evidence="3">PH domain-containing protein</fullName>
    </submittedName>
</protein>
<feature type="transmembrane region" description="Helical" evidence="1">
    <location>
        <begin position="388"/>
        <end position="407"/>
    </location>
</feature>
<dbReference type="PANTHER" id="PTHR34473">
    <property type="entry name" value="UPF0699 TRANSMEMBRANE PROTEIN YDBS"/>
    <property type="match status" value="1"/>
</dbReference>
<feature type="domain" description="YdbS-like PH" evidence="2">
    <location>
        <begin position="407"/>
        <end position="474"/>
    </location>
</feature>
<dbReference type="PIRSF" id="PIRSF026631">
    <property type="entry name" value="UCP026631"/>
    <property type="match status" value="1"/>
</dbReference>
<dbReference type="Proteomes" id="UP001143347">
    <property type="component" value="Unassembled WGS sequence"/>
</dbReference>
<feature type="transmembrane region" description="Helical" evidence="1">
    <location>
        <begin position="52"/>
        <end position="71"/>
    </location>
</feature>
<feature type="transmembrane region" description="Helical" evidence="1">
    <location>
        <begin position="184"/>
        <end position="206"/>
    </location>
</feature>
<keyword evidence="1" id="KW-0812">Transmembrane</keyword>
<evidence type="ECO:0000313" key="4">
    <source>
        <dbReference type="Proteomes" id="UP001143347"/>
    </source>
</evidence>
<organism evidence="3 4">
    <name type="scientific">Gordonia aquimaris</name>
    <dbReference type="NCBI Taxonomy" id="2984863"/>
    <lineage>
        <taxon>Bacteria</taxon>
        <taxon>Bacillati</taxon>
        <taxon>Actinomycetota</taxon>
        <taxon>Actinomycetes</taxon>
        <taxon>Mycobacteriales</taxon>
        <taxon>Gordoniaceae</taxon>
        <taxon>Gordonia</taxon>
    </lineage>
</organism>
<proteinExistence type="predicted"/>
<name>A0A9X3D5L8_9ACTN</name>
<dbReference type="RefSeq" id="WP_266062297.1">
    <property type="nucleotide sequence ID" value="NZ_JAPKFM010000014.1"/>
</dbReference>
<reference evidence="3" key="1">
    <citation type="submission" date="2022-10" db="EMBL/GenBank/DDBJ databases">
        <title>WGS of marine actinomycetes from Thailand.</title>
        <authorList>
            <person name="Thawai C."/>
        </authorList>
    </citation>
    <scope>NUCLEOTIDE SEQUENCE</scope>
    <source>
        <strain evidence="3">SW21</strain>
    </source>
</reference>
<keyword evidence="1" id="KW-0472">Membrane</keyword>
<dbReference type="Pfam" id="PF03703">
    <property type="entry name" value="bPH_2"/>
    <property type="match status" value="2"/>
</dbReference>
<dbReference type="InterPro" id="IPR014529">
    <property type="entry name" value="UCP026631"/>
</dbReference>
<dbReference type="InterPro" id="IPR005182">
    <property type="entry name" value="YdbS-like_PH"/>
</dbReference>
<feature type="transmembrane region" description="Helical" evidence="1">
    <location>
        <begin position="362"/>
        <end position="382"/>
    </location>
</feature>